<gene>
    <name evidence="2" type="ORF">CEP52_017868</name>
</gene>
<proteinExistence type="predicted"/>
<evidence type="ECO:0000256" key="1">
    <source>
        <dbReference type="SAM" id="MobiDB-lite"/>
    </source>
</evidence>
<dbReference type="EMBL" id="NKCK01001088">
    <property type="protein sequence ID" value="RSL75172.1"/>
    <property type="molecule type" value="Genomic_DNA"/>
</dbReference>
<sequence>MDSGYCKRGSCKCSILYLREPISLFVFLRYLNLTPTQRDLSPPLTTFRLWHPRRISSCSFKSNCRLSCGSKSRFLCGFRSRFLSNIRSFISRSFSSSSQTPPREPPRHGVPHTHTMAAVPVNRFHALAVPLAALARLQEPKWNNRSRTSRDCLVDAVTGGLRRASLK</sequence>
<evidence type="ECO:0000313" key="2">
    <source>
        <dbReference type="EMBL" id="RSL75172.1"/>
    </source>
</evidence>
<protein>
    <submittedName>
        <fullName evidence="2">Uncharacterized protein</fullName>
    </submittedName>
</protein>
<keyword evidence="3" id="KW-1185">Reference proteome</keyword>
<comment type="caution">
    <text evidence="2">The sequence shown here is derived from an EMBL/GenBank/DDBJ whole genome shotgun (WGS) entry which is preliminary data.</text>
</comment>
<accession>A0A428RCD3</accession>
<name>A0A428RCD3_9HYPO</name>
<reference evidence="2 3" key="1">
    <citation type="submission" date="2017-06" db="EMBL/GenBank/DDBJ databases">
        <title>Comparative genomic analysis of Ambrosia Fusariam Clade fungi.</title>
        <authorList>
            <person name="Stajich J.E."/>
            <person name="Carrillo J."/>
            <person name="Kijimoto T."/>
            <person name="Eskalen A."/>
            <person name="O'Donnell K."/>
            <person name="Kasson M."/>
        </authorList>
    </citation>
    <scope>NUCLEOTIDE SEQUENCE [LARGE SCALE GENOMIC DNA]</scope>
    <source>
        <strain evidence="2 3">NRRL62579</strain>
    </source>
</reference>
<dbReference type="AlphaFoldDB" id="A0A428RCD3"/>
<dbReference type="Proteomes" id="UP000287144">
    <property type="component" value="Unassembled WGS sequence"/>
</dbReference>
<organism evidence="2 3">
    <name type="scientific">Fusarium oligoseptatum</name>
    <dbReference type="NCBI Taxonomy" id="2604345"/>
    <lineage>
        <taxon>Eukaryota</taxon>
        <taxon>Fungi</taxon>
        <taxon>Dikarya</taxon>
        <taxon>Ascomycota</taxon>
        <taxon>Pezizomycotina</taxon>
        <taxon>Sordariomycetes</taxon>
        <taxon>Hypocreomycetidae</taxon>
        <taxon>Hypocreales</taxon>
        <taxon>Nectriaceae</taxon>
        <taxon>Fusarium</taxon>
        <taxon>Fusarium solani species complex</taxon>
    </lineage>
</organism>
<feature type="region of interest" description="Disordered" evidence="1">
    <location>
        <begin position="93"/>
        <end position="112"/>
    </location>
</feature>
<evidence type="ECO:0000313" key="3">
    <source>
        <dbReference type="Proteomes" id="UP000287144"/>
    </source>
</evidence>